<feature type="compositionally biased region" description="Basic and acidic residues" evidence="1">
    <location>
        <begin position="677"/>
        <end position="688"/>
    </location>
</feature>
<feature type="compositionally biased region" description="Polar residues" evidence="1">
    <location>
        <begin position="366"/>
        <end position="381"/>
    </location>
</feature>
<feature type="region of interest" description="Disordered" evidence="1">
    <location>
        <begin position="462"/>
        <end position="551"/>
    </location>
</feature>
<feature type="domain" description="PEHE" evidence="2">
    <location>
        <begin position="408"/>
        <end position="533"/>
    </location>
</feature>
<dbReference type="PROSITE" id="PS52052">
    <property type="entry name" value="PEHE"/>
    <property type="match status" value="1"/>
</dbReference>
<dbReference type="InterPro" id="IPR029332">
    <property type="entry name" value="PEHE_dom"/>
</dbReference>
<gene>
    <name evidence="3" type="ORF">Pmani_013784</name>
</gene>
<accession>A0AAE1U910</accession>
<feature type="region of interest" description="Disordered" evidence="1">
    <location>
        <begin position="611"/>
        <end position="645"/>
    </location>
</feature>
<dbReference type="GO" id="GO:0035035">
    <property type="term" value="F:histone acetyltransferase binding"/>
    <property type="evidence" value="ECO:0007669"/>
    <property type="project" value="TreeGrafter"/>
</dbReference>
<dbReference type="GO" id="GO:0044545">
    <property type="term" value="C:NSL complex"/>
    <property type="evidence" value="ECO:0007669"/>
    <property type="project" value="TreeGrafter"/>
</dbReference>
<evidence type="ECO:0000313" key="4">
    <source>
        <dbReference type="Proteomes" id="UP001292094"/>
    </source>
</evidence>
<dbReference type="Pfam" id="PF15275">
    <property type="entry name" value="PEHE"/>
    <property type="match status" value="1"/>
</dbReference>
<feature type="compositionally biased region" description="Low complexity" evidence="1">
    <location>
        <begin position="519"/>
        <end position="551"/>
    </location>
</feature>
<organism evidence="3 4">
    <name type="scientific">Petrolisthes manimaculis</name>
    <dbReference type="NCBI Taxonomy" id="1843537"/>
    <lineage>
        <taxon>Eukaryota</taxon>
        <taxon>Metazoa</taxon>
        <taxon>Ecdysozoa</taxon>
        <taxon>Arthropoda</taxon>
        <taxon>Crustacea</taxon>
        <taxon>Multicrustacea</taxon>
        <taxon>Malacostraca</taxon>
        <taxon>Eumalacostraca</taxon>
        <taxon>Eucarida</taxon>
        <taxon>Decapoda</taxon>
        <taxon>Pleocyemata</taxon>
        <taxon>Anomura</taxon>
        <taxon>Galatheoidea</taxon>
        <taxon>Porcellanidae</taxon>
        <taxon>Petrolisthes</taxon>
    </lineage>
</organism>
<feature type="region of interest" description="Disordered" evidence="1">
    <location>
        <begin position="328"/>
        <end position="381"/>
    </location>
</feature>
<evidence type="ECO:0000313" key="3">
    <source>
        <dbReference type="EMBL" id="KAK4314958.1"/>
    </source>
</evidence>
<reference evidence="3" key="1">
    <citation type="submission" date="2023-11" db="EMBL/GenBank/DDBJ databases">
        <title>Genome assemblies of two species of porcelain crab, Petrolisthes cinctipes and Petrolisthes manimaculis (Anomura: Porcellanidae).</title>
        <authorList>
            <person name="Angst P."/>
        </authorList>
    </citation>
    <scope>NUCLEOTIDE SEQUENCE</scope>
    <source>
        <strain evidence="3">PB745_02</strain>
        <tissue evidence="3">Gill</tissue>
    </source>
</reference>
<protein>
    <recommendedName>
        <fullName evidence="2">PEHE domain-containing protein</fullName>
    </recommendedName>
</protein>
<dbReference type="PANTHER" id="PTHR22443:SF18">
    <property type="entry name" value="NON-SPECIFIC LETHAL 1, ISOFORM M"/>
    <property type="match status" value="1"/>
</dbReference>
<evidence type="ECO:0000259" key="2">
    <source>
        <dbReference type="PROSITE" id="PS52052"/>
    </source>
</evidence>
<sequence length="736" mass="80666">MINNSGSSPQACEQSDSAQSSLVQWGRERAFYRYHKARAWVASRWTWLQAQIADLEYRILQQHKIYTHVRTTKGAVQVDEGSRWRGSSLRDPAHVDVHDPALTCLAAPTTRTALNGYHSRGEDGVAGGPDATQVSARAMGVRAVKRRRLVRAGAGLCAGLRRANAGGRIPAVQCKCVPPLTCVLCTRLQGPPPPPTPPDPYTQPPAERFARVDPTYHPVLSQSADVSLCERFDGMLKTTDWQKQMLTAKTLHPLPVSRPPRDPPHTSNKKKKKDKDRKKDYKKHKKEAAKGRITLKLKRSLFTGELIRDGDFKRKRLPTQDPILSVKKVRVEDDDDTSSMYGSSLHSSPSASPAPYDRSAVRRHTTSLSSSSQKNKQTMSSTSYDIDNIVIPYSMAAATRLEKLEYKEIPTPKWRVVPLIPNNIHRPSQSNESEEDISEEAIAARHGRSEELERKKFLQYLHTQVTSRSSRSRRTDSSGTNTPDHPLSPRPPDPASDTISPLATPPTTPLAASEDSNQSASLSTVPPTLSSSTTATTTTTTTTTTTSSITSISLTSTLASSTTSLASMIPQHHSLLLHNSHQPLSNSIYSSSGGGGSGQSLAALMGSRRHRTLSTSSTSAKTRTFSTNEDSQYTDRTEGGSPYEQRVFPLNDTEYIMMTRETDDCDIGPPSPPMDSTAHEAHNHEESGRSSPMSEVTDSAPEDDGHFDDVAAPPKWTISGLKDATTGQCVLQVHRN</sequence>
<feature type="compositionally biased region" description="Low complexity" evidence="1">
    <location>
        <begin position="343"/>
        <end position="358"/>
    </location>
</feature>
<dbReference type="InterPro" id="IPR026180">
    <property type="entry name" value="NSL1"/>
</dbReference>
<feature type="region of interest" description="Disordered" evidence="1">
    <location>
        <begin position="248"/>
        <end position="292"/>
    </location>
</feature>
<feature type="compositionally biased region" description="Basic residues" evidence="1">
    <location>
        <begin position="267"/>
        <end position="292"/>
    </location>
</feature>
<keyword evidence="4" id="KW-1185">Reference proteome</keyword>
<feature type="compositionally biased region" description="Polar residues" evidence="1">
    <location>
        <begin position="620"/>
        <end position="631"/>
    </location>
</feature>
<evidence type="ECO:0000256" key="1">
    <source>
        <dbReference type="SAM" id="MobiDB-lite"/>
    </source>
</evidence>
<comment type="caution">
    <text evidence="3">The sequence shown here is derived from an EMBL/GenBank/DDBJ whole genome shotgun (WGS) entry which is preliminary data.</text>
</comment>
<dbReference type="Proteomes" id="UP001292094">
    <property type="component" value="Unassembled WGS sequence"/>
</dbReference>
<dbReference type="AlphaFoldDB" id="A0AAE1U910"/>
<dbReference type="SMART" id="SM01300">
    <property type="entry name" value="PEHE"/>
    <property type="match status" value="1"/>
</dbReference>
<proteinExistence type="predicted"/>
<name>A0AAE1U910_9EUCA</name>
<feature type="region of interest" description="Disordered" evidence="1">
    <location>
        <begin position="664"/>
        <end position="720"/>
    </location>
</feature>
<dbReference type="EMBL" id="JAWZYT010001166">
    <property type="protein sequence ID" value="KAK4314958.1"/>
    <property type="molecule type" value="Genomic_DNA"/>
</dbReference>
<dbReference type="PANTHER" id="PTHR22443">
    <property type="entry name" value="NON-SPECIFIC LETHAL 1, ISOFORM M"/>
    <property type="match status" value="1"/>
</dbReference>